<dbReference type="Pfam" id="PF00078">
    <property type="entry name" value="RVT_1"/>
    <property type="match status" value="1"/>
</dbReference>
<feature type="domain" description="RNase H type-1" evidence="2">
    <location>
        <begin position="1534"/>
        <end position="1663"/>
    </location>
</feature>
<evidence type="ECO:0000313" key="3">
    <source>
        <dbReference type="Proteomes" id="UP000235220"/>
    </source>
</evidence>
<dbReference type="InterPro" id="IPR000477">
    <property type="entry name" value="RT_dom"/>
</dbReference>
<name>A0A6P9EK80_JUGRE</name>
<dbReference type="PROSITE" id="PS50879">
    <property type="entry name" value="RNASE_H_1"/>
    <property type="match status" value="1"/>
</dbReference>
<dbReference type="InterPro" id="IPR012337">
    <property type="entry name" value="RNaseH-like_sf"/>
</dbReference>
<evidence type="ECO:0000259" key="2">
    <source>
        <dbReference type="PROSITE" id="PS50879"/>
    </source>
</evidence>
<sequence length="1696" mass="191559">MAASGLPPMAAPARSFADLISATPQPLPEMEVSFRQPKIIDGELVFSFSTEEIAKLAQPFRYSIVLKFIRQRPSLDAVRSFIRTRWGLSSMPMVSAMQRPRNVFVRMANEMDFNKALSRESCEVNGVFYRPFAWTPEFDENHEPPCVPVWVFLPGLPPNFFQPSVLKMLTAPIGRLIRCDNSTICATRTDGARVCVEVDSSKTPISSFWIGKPGVPKSRRQEIVYETLPAYCSLCKCQGHNSRTCRKGDDKKKTAKSELKWVKQVSKPSEERVDMAEAKNSVQQEIVNEKQEDVVQLLDEEGAEKLVECNEAVAEKNHSEEELGLGLAVNSLGLREVIPQNHPSALDKGEPNSFNGPMGNNRQSELAIVPCVVHLGLEASGHKGPKVPSLVMVTDLDVDGASLDEELNLLASEGDVAAVSSQGCEVAGENVQADEIHSDYEGERDNLKEDSRKDYCTDSEGTTKFVGSNQFVSVKVEEKGFAFILTIVYAKCNPVERKKLWEDLIALRNGNLPCADDVVQRTKRLGSELGKVLPRTTSDHSPLVIQTGDDPFRYGPRPFRFQFMWTDHVDFLSFVKGIWNQPGVGYGLLKLSFKLKRLKVALREWNLRIFGRTNVIIHELEIRIESLENSLQNSFSSADDHDLMDANLELSTWKGREDTRLSHMTKKSWLQDGDQNSKFFHAYLNAKNSKRINDMHLPDGTFLNNPLDIHKAAVVYFQQFLSESSDCDCPILGDLISPVISEEDNLMLCRTPSFDDIKEALFSIPIDSSPGPDGFSSGFFRCCWDIIKEDLMEAVSEFFQKHLLPRYYTASFIVLIPKVDSPNGFDKFRPISLCSVVYKICAKIIVGRLTKLLSKMISNEQGAFIPGRSIFENISITQEMVHSINKKTNGGNVLVKLDMSKAYDRVNWNSLIHVLVAFGFSPQFCALIKLCISSPWYSIMMNGTSMGFFKGERGLRQGDPLSPYLFVIMQEVLSRMLKKAFDIGKIGRFTQARGTPPISHLMYADDIVIFSNGGKKSMRGLMEVLHLYELWTGQILNKSKSAIFFSNKIPAHRKSSLLHLTGFSEGSFPFKYLGVPIVVGRLKVCDFGELIGKVSKKIAGWKMKLLSAGGRVILLRHVLSSMATHLLAVLPVPNGVFKVLNRIMSSFFWGNSDGRGKRKWVAWKNICYPTEEGGLGIRDFGDVQRALHMKFAWHLLRGQSLWADFFKGKYVKGIHLSLLSPNKGTLFWKAIVRCIPEVLNQSKWLVKEGNVSFWHDNWLDGGPISALYPVIERPSLKIKDCRIDNGWDIPLLERAVGQQKALELYHFLATRKDGQDVLIWVNDKNGNFSTKSAWDCIRVRAPSLPWAHWIWHPNLPKKISVMMWKALHNCLSVDDKIKNIGIPFVSKCNCCARGHMEDLNHVLCNGDFARQIWRLAANQLGVHMGVFLTWKEQINFWFRRAGKSSQLKIIFGILPSIVSWKIWDRRCKARFEDRVDSVQTVWHVIKIWIRQIISLVMRVSRISSHDVAILQRLDIPVLPQKPKQVRVVRWFRPSQGWMKLNSDGSSLGNPGPAGAGGVIRDSFGNLQAAYSVFLGQGSNNFAELRSLLEGVRRCYQLGFRRVDIEVDSQLIVSWVTKGTCNIWYLEDFWEELQGLLGCLEYRLTHVFREGNAVADYLAKRGAEGLNCDWSFNDALPSQLRGLLRLDKIGIPYLRIS</sequence>
<dbReference type="Pfam" id="PF14111">
    <property type="entry name" value="DUF4283"/>
    <property type="match status" value="1"/>
</dbReference>
<dbReference type="InterPro" id="IPR025558">
    <property type="entry name" value="DUF4283"/>
</dbReference>
<dbReference type="InterPro" id="IPR036397">
    <property type="entry name" value="RNaseH_sf"/>
</dbReference>
<dbReference type="PANTHER" id="PTHR33116">
    <property type="entry name" value="REVERSE TRANSCRIPTASE ZINC-BINDING DOMAIN-CONTAINING PROTEIN-RELATED-RELATED"/>
    <property type="match status" value="1"/>
</dbReference>
<dbReference type="PANTHER" id="PTHR33116:SF80">
    <property type="entry name" value="REVERSE TRANSCRIPTASE ZINC-BINDING DOMAIN-CONTAINING PROTEIN"/>
    <property type="match status" value="1"/>
</dbReference>
<dbReference type="InterPro" id="IPR043502">
    <property type="entry name" value="DNA/RNA_pol_sf"/>
</dbReference>
<dbReference type="GO" id="GO:0003676">
    <property type="term" value="F:nucleic acid binding"/>
    <property type="evidence" value="ECO:0007669"/>
    <property type="project" value="InterPro"/>
</dbReference>
<keyword evidence="3" id="KW-1185">Reference proteome</keyword>
<proteinExistence type="predicted"/>
<dbReference type="InterPro" id="IPR002156">
    <property type="entry name" value="RNaseH_domain"/>
</dbReference>
<dbReference type="InterPro" id="IPR026960">
    <property type="entry name" value="RVT-Znf"/>
</dbReference>
<gene>
    <name evidence="4" type="primary">LOC118347072</name>
</gene>
<dbReference type="CDD" id="cd01650">
    <property type="entry name" value="RT_nLTR_like"/>
    <property type="match status" value="1"/>
</dbReference>
<dbReference type="SUPFAM" id="SSF53098">
    <property type="entry name" value="Ribonuclease H-like"/>
    <property type="match status" value="1"/>
</dbReference>
<dbReference type="GeneID" id="118347072"/>
<evidence type="ECO:0000259" key="1">
    <source>
        <dbReference type="PROSITE" id="PS50878"/>
    </source>
</evidence>
<evidence type="ECO:0000313" key="4">
    <source>
        <dbReference type="RefSeq" id="XP_035543137.1"/>
    </source>
</evidence>
<dbReference type="SUPFAM" id="SSF56672">
    <property type="entry name" value="DNA/RNA polymerases"/>
    <property type="match status" value="1"/>
</dbReference>
<dbReference type="Pfam" id="PF13966">
    <property type="entry name" value="zf-RVT"/>
    <property type="match status" value="1"/>
</dbReference>
<dbReference type="GO" id="GO:0004523">
    <property type="term" value="F:RNA-DNA hybrid ribonuclease activity"/>
    <property type="evidence" value="ECO:0007669"/>
    <property type="project" value="InterPro"/>
</dbReference>
<dbReference type="CDD" id="cd06222">
    <property type="entry name" value="RNase_H_like"/>
    <property type="match status" value="1"/>
</dbReference>
<dbReference type="Gene3D" id="3.30.420.10">
    <property type="entry name" value="Ribonuclease H-like superfamily/Ribonuclease H"/>
    <property type="match status" value="1"/>
</dbReference>
<reference evidence="4" key="1">
    <citation type="submission" date="2025-08" db="UniProtKB">
        <authorList>
            <consortium name="RefSeq"/>
        </authorList>
    </citation>
    <scope>IDENTIFICATION</scope>
    <source>
        <tissue evidence="4">Leaves</tissue>
    </source>
</reference>
<dbReference type="PROSITE" id="PS50878">
    <property type="entry name" value="RT_POL"/>
    <property type="match status" value="1"/>
</dbReference>
<dbReference type="Proteomes" id="UP000235220">
    <property type="component" value="Unplaced"/>
</dbReference>
<dbReference type="OrthoDB" id="1302181at2759"/>
<dbReference type="RefSeq" id="XP_035543137.1">
    <property type="nucleotide sequence ID" value="XM_035687244.1"/>
</dbReference>
<dbReference type="InParanoid" id="A0A6P9EK80"/>
<accession>A0A6P9EK80</accession>
<dbReference type="InterPro" id="IPR044730">
    <property type="entry name" value="RNase_H-like_dom_plant"/>
</dbReference>
<dbReference type="Pfam" id="PF13456">
    <property type="entry name" value="RVT_3"/>
    <property type="match status" value="1"/>
</dbReference>
<organism evidence="3 4">
    <name type="scientific">Juglans regia</name>
    <name type="common">English walnut</name>
    <dbReference type="NCBI Taxonomy" id="51240"/>
    <lineage>
        <taxon>Eukaryota</taxon>
        <taxon>Viridiplantae</taxon>
        <taxon>Streptophyta</taxon>
        <taxon>Embryophyta</taxon>
        <taxon>Tracheophyta</taxon>
        <taxon>Spermatophyta</taxon>
        <taxon>Magnoliopsida</taxon>
        <taxon>eudicotyledons</taxon>
        <taxon>Gunneridae</taxon>
        <taxon>Pentapetalae</taxon>
        <taxon>rosids</taxon>
        <taxon>fabids</taxon>
        <taxon>Fagales</taxon>
        <taxon>Juglandaceae</taxon>
        <taxon>Juglans</taxon>
    </lineage>
</organism>
<dbReference type="KEGG" id="jre:118347072"/>
<feature type="domain" description="Reverse transcriptase" evidence="1">
    <location>
        <begin position="797"/>
        <end position="1077"/>
    </location>
</feature>
<protein>
    <submittedName>
        <fullName evidence="4">Uncharacterized protein LOC118347072</fullName>
    </submittedName>
</protein>